<keyword evidence="1" id="KW-0472">Membrane</keyword>
<evidence type="ECO:0000313" key="3">
    <source>
        <dbReference type="EMBL" id="CAL4770377.1"/>
    </source>
</evidence>
<dbReference type="Proteomes" id="UP001152797">
    <property type="component" value="Unassembled WGS sequence"/>
</dbReference>
<name>A0A9P1C2E5_9DINO</name>
<dbReference type="EMBL" id="CAMXCT020000772">
    <property type="protein sequence ID" value="CAL1136440.1"/>
    <property type="molecule type" value="Genomic_DNA"/>
</dbReference>
<dbReference type="AlphaFoldDB" id="A0A9P1C2E5"/>
<reference evidence="2" key="1">
    <citation type="submission" date="2022-10" db="EMBL/GenBank/DDBJ databases">
        <authorList>
            <person name="Chen Y."/>
            <person name="Dougan E. K."/>
            <person name="Chan C."/>
            <person name="Rhodes N."/>
            <person name="Thang M."/>
        </authorList>
    </citation>
    <scope>NUCLEOTIDE SEQUENCE</scope>
</reference>
<dbReference type="EMBL" id="CAMXCT030000772">
    <property type="protein sequence ID" value="CAL4770377.1"/>
    <property type="molecule type" value="Genomic_DNA"/>
</dbReference>
<dbReference type="EMBL" id="CAMXCT010000772">
    <property type="protein sequence ID" value="CAI3983065.1"/>
    <property type="molecule type" value="Genomic_DNA"/>
</dbReference>
<evidence type="ECO:0000313" key="2">
    <source>
        <dbReference type="EMBL" id="CAI3983065.1"/>
    </source>
</evidence>
<feature type="transmembrane region" description="Helical" evidence="1">
    <location>
        <begin position="170"/>
        <end position="190"/>
    </location>
</feature>
<proteinExistence type="predicted"/>
<dbReference type="OrthoDB" id="433763at2759"/>
<gene>
    <name evidence="2" type="ORF">C1SCF055_LOCUS10711</name>
</gene>
<feature type="transmembrane region" description="Helical" evidence="1">
    <location>
        <begin position="244"/>
        <end position="265"/>
    </location>
</feature>
<keyword evidence="4" id="KW-1185">Reference proteome</keyword>
<sequence length="335" mass="37619">MALKQTLNAWFKLDMTEAKFVHVCKLFSCMLQLCIVGAVLATRFLVLVTSSSMKVLRRSTSGWISDETCFFFTGEEYGFTYELGRLEVSIGNQTFCRLTSEHILLDFATASSKSESTSFSDHFTLEYYAQFFVAVGYAMFFVGVAVVRVVNSVYQKDKGLDSFTSGLKQLWNMLLLTLLAGYLVFPMGSVRTLPEPADKLVLVRTPPDYATAQVYTLFFVTPCLCCLPIWTLCREQKGGPLAHCMLMTSLLMAIPILAIVVHGYYSMTMFYLDFSFSVSVDFSFVVVGMIAKAFLWAVFVIDTITCVVESVQKCCWGKDKIQQKVDQLGKASDRQ</sequence>
<comment type="caution">
    <text evidence="2">The sequence shown here is derived from an EMBL/GenBank/DDBJ whole genome shotgun (WGS) entry which is preliminary data.</text>
</comment>
<evidence type="ECO:0000313" key="4">
    <source>
        <dbReference type="Proteomes" id="UP001152797"/>
    </source>
</evidence>
<feature type="transmembrane region" description="Helical" evidence="1">
    <location>
        <begin position="20"/>
        <end position="46"/>
    </location>
</feature>
<keyword evidence="1" id="KW-0812">Transmembrane</keyword>
<accession>A0A9P1C2E5</accession>
<feature type="transmembrane region" description="Helical" evidence="1">
    <location>
        <begin position="285"/>
        <end position="308"/>
    </location>
</feature>
<evidence type="ECO:0000256" key="1">
    <source>
        <dbReference type="SAM" id="Phobius"/>
    </source>
</evidence>
<feature type="transmembrane region" description="Helical" evidence="1">
    <location>
        <begin position="127"/>
        <end position="150"/>
    </location>
</feature>
<protein>
    <submittedName>
        <fullName evidence="2">Uncharacterized protein</fullName>
    </submittedName>
</protein>
<reference evidence="3 4" key="2">
    <citation type="submission" date="2024-05" db="EMBL/GenBank/DDBJ databases">
        <authorList>
            <person name="Chen Y."/>
            <person name="Shah S."/>
            <person name="Dougan E. K."/>
            <person name="Thang M."/>
            <person name="Chan C."/>
        </authorList>
    </citation>
    <scope>NUCLEOTIDE SEQUENCE [LARGE SCALE GENOMIC DNA]</scope>
</reference>
<keyword evidence="1" id="KW-1133">Transmembrane helix</keyword>
<feature type="transmembrane region" description="Helical" evidence="1">
    <location>
        <begin position="210"/>
        <end position="232"/>
    </location>
</feature>
<organism evidence="2">
    <name type="scientific">Cladocopium goreaui</name>
    <dbReference type="NCBI Taxonomy" id="2562237"/>
    <lineage>
        <taxon>Eukaryota</taxon>
        <taxon>Sar</taxon>
        <taxon>Alveolata</taxon>
        <taxon>Dinophyceae</taxon>
        <taxon>Suessiales</taxon>
        <taxon>Symbiodiniaceae</taxon>
        <taxon>Cladocopium</taxon>
    </lineage>
</organism>